<dbReference type="InterPro" id="IPR011042">
    <property type="entry name" value="6-blade_b-propeller_TolB-like"/>
</dbReference>
<evidence type="ECO:0000256" key="3">
    <source>
        <dbReference type="ARBA" id="ARBA00022777"/>
    </source>
</evidence>
<dbReference type="STRING" id="1855912.LuPra_02661"/>
<dbReference type="Gene3D" id="3.30.200.20">
    <property type="entry name" value="Phosphorylase Kinase, domain 1"/>
    <property type="match status" value="1"/>
</dbReference>
<dbReference type="InterPro" id="IPR017441">
    <property type="entry name" value="Protein_kinase_ATP_BS"/>
</dbReference>
<dbReference type="Gene3D" id="2.120.10.30">
    <property type="entry name" value="TolB, C-terminal domain"/>
    <property type="match status" value="2"/>
</dbReference>
<dbReference type="InterPro" id="IPR011009">
    <property type="entry name" value="Kinase-like_dom_sf"/>
</dbReference>
<keyword evidence="7" id="KW-0472">Membrane</keyword>
<proteinExistence type="predicted"/>
<reference evidence="10" key="2">
    <citation type="submission" date="2016-04" db="EMBL/GenBank/DDBJ databases">
        <title>First Complete Genome Sequence of a Subdivision 6 Acidobacterium.</title>
        <authorList>
            <person name="Huang S."/>
            <person name="Vieira S."/>
            <person name="Bunk B."/>
            <person name="Riedel T."/>
            <person name="Sproeer C."/>
            <person name="Overmann J."/>
        </authorList>
    </citation>
    <scope>NUCLEOTIDE SEQUENCE [LARGE SCALE GENOMIC DNA]</scope>
    <source>
        <strain evidence="10">DSM 100886 HEG_-6_39</strain>
    </source>
</reference>
<keyword evidence="7" id="KW-1133">Transmembrane helix</keyword>
<dbReference type="PANTHER" id="PTHR43289">
    <property type="entry name" value="MITOGEN-ACTIVATED PROTEIN KINASE KINASE KINASE 20-RELATED"/>
    <property type="match status" value="1"/>
</dbReference>
<dbReference type="GO" id="GO:0005524">
    <property type="term" value="F:ATP binding"/>
    <property type="evidence" value="ECO:0007669"/>
    <property type="project" value="UniProtKB-UniRule"/>
</dbReference>
<keyword evidence="4 5" id="KW-0067">ATP-binding</keyword>
<evidence type="ECO:0000313" key="10">
    <source>
        <dbReference type="Proteomes" id="UP000076079"/>
    </source>
</evidence>
<dbReference type="EC" id="2.7.11.1" evidence="9"/>
<evidence type="ECO:0000256" key="5">
    <source>
        <dbReference type="PROSITE-ProRule" id="PRU10141"/>
    </source>
</evidence>
<gene>
    <name evidence="9" type="primary">prkC_27</name>
    <name evidence="9" type="ORF">LuPra_02661</name>
</gene>
<evidence type="ECO:0000256" key="1">
    <source>
        <dbReference type="ARBA" id="ARBA00022679"/>
    </source>
</evidence>
<feature type="domain" description="Protein kinase" evidence="8">
    <location>
        <begin position="12"/>
        <end position="278"/>
    </location>
</feature>
<keyword evidence="10" id="KW-1185">Reference proteome</keyword>
<dbReference type="KEGG" id="abac:LuPra_02661"/>
<evidence type="ECO:0000256" key="4">
    <source>
        <dbReference type="ARBA" id="ARBA00022840"/>
    </source>
</evidence>
<dbReference type="SUPFAM" id="SSF82171">
    <property type="entry name" value="DPP6 N-terminal domain-like"/>
    <property type="match status" value="2"/>
</dbReference>
<keyword evidence="2 5" id="KW-0547">Nucleotide-binding</keyword>
<evidence type="ECO:0000259" key="8">
    <source>
        <dbReference type="PROSITE" id="PS50011"/>
    </source>
</evidence>
<dbReference type="SMART" id="SM00220">
    <property type="entry name" value="S_TKc"/>
    <property type="match status" value="1"/>
</dbReference>
<reference evidence="9 10" key="1">
    <citation type="journal article" date="2016" name="Genome Announc.">
        <title>First Complete Genome Sequence of a Subdivision 6 Acidobacterium Strain.</title>
        <authorList>
            <person name="Huang S."/>
            <person name="Vieira S."/>
            <person name="Bunk B."/>
            <person name="Riedel T."/>
            <person name="Sproer C."/>
            <person name="Overmann J."/>
        </authorList>
    </citation>
    <scope>NUCLEOTIDE SEQUENCE [LARGE SCALE GENOMIC DNA]</scope>
    <source>
        <strain evidence="10">DSM 100886 HEG_-6_39</strain>
    </source>
</reference>
<keyword evidence="1 9" id="KW-0808">Transferase</keyword>
<dbReference type="CDD" id="cd14014">
    <property type="entry name" value="STKc_PknB_like"/>
    <property type="match status" value="1"/>
</dbReference>
<dbReference type="PROSITE" id="PS00107">
    <property type="entry name" value="PROTEIN_KINASE_ATP"/>
    <property type="match status" value="1"/>
</dbReference>
<dbReference type="Pfam" id="PF00069">
    <property type="entry name" value="Pkinase"/>
    <property type="match status" value="1"/>
</dbReference>
<evidence type="ECO:0000313" key="9">
    <source>
        <dbReference type="EMBL" id="AMY09444.1"/>
    </source>
</evidence>
<feature type="binding site" evidence="5">
    <location>
        <position position="41"/>
    </location>
    <ligand>
        <name>ATP</name>
        <dbReference type="ChEBI" id="CHEBI:30616"/>
    </ligand>
</feature>
<dbReference type="InterPro" id="IPR000719">
    <property type="entry name" value="Prot_kinase_dom"/>
</dbReference>
<evidence type="ECO:0000256" key="6">
    <source>
        <dbReference type="SAM" id="MobiDB-lite"/>
    </source>
</evidence>
<dbReference type="RefSeq" id="WP_110171195.1">
    <property type="nucleotide sequence ID" value="NZ_CP015136.1"/>
</dbReference>
<evidence type="ECO:0000256" key="7">
    <source>
        <dbReference type="SAM" id="Phobius"/>
    </source>
</evidence>
<dbReference type="SUPFAM" id="SSF56112">
    <property type="entry name" value="Protein kinase-like (PK-like)"/>
    <property type="match status" value="1"/>
</dbReference>
<dbReference type="PANTHER" id="PTHR43289:SF6">
    <property type="entry name" value="SERINE_THREONINE-PROTEIN KINASE NEKL-3"/>
    <property type="match status" value="1"/>
</dbReference>
<dbReference type="PROSITE" id="PS50011">
    <property type="entry name" value="PROTEIN_KINASE_DOM"/>
    <property type="match status" value="1"/>
</dbReference>
<protein>
    <submittedName>
        <fullName evidence="9">Serine/threonine-protein kinase PrkC</fullName>
        <ecNumber evidence="9">2.7.11.1</ecNumber>
    </submittedName>
</protein>
<name>A0A143PNT4_LUTPR</name>
<dbReference type="Gene3D" id="1.10.510.10">
    <property type="entry name" value="Transferase(Phosphotransferase) domain 1"/>
    <property type="match status" value="1"/>
</dbReference>
<keyword evidence="3 9" id="KW-0418">Kinase</keyword>
<feature type="region of interest" description="Disordered" evidence="6">
    <location>
        <begin position="722"/>
        <end position="743"/>
    </location>
</feature>
<dbReference type="PROSITE" id="PS00108">
    <property type="entry name" value="PROTEIN_KINASE_ST"/>
    <property type="match status" value="1"/>
</dbReference>
<dbReference type="AlphaFoldDB" id="A0A143PNT4"/>
<dbReference type="OrthoDB" id="100367at2"/>
<dbReference type="EMBL" id="CP015136">
    <property type="protein sequence ID" value="AMY09444.1"/>
    <property type="molecule type" value="Genomic_DNA"/>
</dbReference>
<accession>A0A143PNT4</accession>
<dbReference type="InterPro" id="IPR008271">
    <property type="entry name" value="Ser/Thr_kinase_AS"/>
</dbReference>
<dbReference type="GO" id="GO:0004674">
    <property type="term" value="F:protein serine/threonine kinase activity"/>
    <property type="evidence" value="ECO:0007669"/>
    <property type="project" value="UniProtKB-EC"/>
</dbReference>
<feature type="transmembrane region" description="Helical" evidence="7">
    <location>
        <begin position="303"/>
        <end position="325"/>
    </location>
</feature>
<dbReference type="Proteomes" id="UP000076079">
    <property type="component" value="Chromosome"/>
</dbReference>
<organism evidence="9 10">
    <name type="scientific">Luteitalea pratensis</name>
    <dbReference type="NCBI Taxonomy" id="1855912"/>
    <lineage>
        <taxon>Bacteria</taxon>
        <taxon>Pseudomonadati</taxon>
        <taxon>Acidobacteriota</taxon>
        <taxon>Vicinamibacteria</taxon>
        <taxon>Vicinamibacterales</taxon>
        <taxon>Vicinamibacteraceae</taxon>
        <taxon>Luteitalea</taxon>
    </lineage>
</organism>
<keyword evidence="7" id="KW-0812">Transmembrane</keyword>
<evidence type="ECO:0000256" key="2">
    <source>
        <dbReference type="ARBA" id="ARBA00022741"/>
    </source>
</evidence>
<sequence>MPLTAGSRIGPYEVVVPVGAGAMGEVYRARDTRLSRMVAIKILKATDPLAIARLEREAQALSRVGHPHICALYDIGHEDGFAYLVMEYLEGETLARRFEAGAIRLDQALSIAIQICEALDAAHTAGVIHRDLKPGNVVLTSGGVKLLDFGLAKLREVGADPNVPVSTQSGLRTDDGAVVGTYPYMAPEQVAGGHVDARADIFALGVVMYEMVSGARPFVAPTRAALAAAILTCAPPSLSSLGSGVPPALDRAVERSLAKDPEARWQTARDLASELRWIAENGHGRGRDTPATPHRLPAGDRRLAWAGIGSVAGLLVGAIAVWGLIASGVLGGNAPNPQFTQLTFRAGTVTSARFAPDGTTIIYSAAWNGQPYQLFMSRLGSAESRALGIADAKLLGVSASGELAFLHGTYRSLKFFSPSGGTLASVSLAGGGPRDVLDQVLAADWIPGTDKLVVARTDGQVEFPIGTKFYKSPFGGIRAVRVAPDGARVALIQPGPTGVEVLVLDRSRRTIASSNWTDVGNVVWSPDGREVWISATRRFASPVLWAMSMAGTTSVLTTIDPEMHVIQDVFRDGRVLVATHARRVGFCCVGPGAGAPRELGWFDMSAPEALSADGTTVVLGDRPAGAPGTAYLRKTDGSDAIRLGEGFPEDLSPDGSTVLVGVRAAEPHFALLPTGAGSSRSLPPGPLQGIGEANFFPDGRQIAFGGRERDRRSRIYVQRVDDGSLPRPISPEGIATDGLATPDGRSVLGRSPATGHVLYPVDEGSPRPMSFLSRMDVPLQWSPDGRYLYVRHDGWPPEIHRIDAATGMRTESKTVFPADPVGVDNIERILITPDGTSHCFDYARLLTTLYVVDRFR</sequence>